<dbReference type="SMART" id="SM00530">
    <property type="entry name" value="HTH_XRE"/>
    <property type="match status" value="1"/>
</dbReference>
<keyword evidence="3" id="KW-1185">Reference proteome</keyword>
<dbReference type="EMBL" id="CP020991">
    <property type="protein sequence ID" value="AUO18222.1"/>
    <property type="molecule type" value="Genomic_DNA"/>
</dbReference>
<dbReference type="CDD" id="cd00093">
    <property type="entry name" value="HTH_XRE"/>
    <property type="match status" value="1"/>
</dbReference>
<gene>
    <name evidence="2" type="ORF">B9O19_00035</name>
</gene>
<dbReference type="InterPro" id="IPR001387">
    <property type="entry name" value="Cro/C1-type_HTH"/>
</dbReference>
<dbReference type="GO" id="GO:0003677">
    <property type="term" value="F:DNA binding"/>
    <property type="evidence" value="ECO:0007669"/>
    <property type="project" value="InterPro"/>
</dbReference>
<dbReference type="GeneID" id="98061468"/>
<accession>A0A2K9NYV4</accession>
<dbReference type="RefSeq" id="WP_158648866.1">
    <property type="nucleotide sequence ID" value="NZ_CP020991.1"/>
</dbReference>
<feature type="domain" description="HTH cro/C1-type" evidence="1">
    <location>
        <begin position="15"/>
        <end position="56"/>
    </location>
</feature>
<dbReference type="PROSITE" id="PS50943">
    <property type="entry name" value="HTH_CROC1"/>
    <property type="match status" value="1"/>
</dbReference>
<sequence length="89" mass="10295">MEPVDILKMCFSNILYFKRKELNLSQGKMAEKCCMSLRQYADIESGKRFPSSISLINFIINGEIGINKFISDIQKLGYVPKDRVKKDEK</sequence>
<protein>
    <submittedName>
        <fullName evidence="2">Transcriptional regulator</fullName>
    </submittedName>
</protein>
<organism evidence="2 3">
    <name type="scientific">Monoglobus pectinilyticus</name>
    <dbReference type="NCBI Taxonomy" id="1981510"/>
    <lineage>
        <taxon>Bacteria</taxon>
        <taxon>Bacillati</taxon>
        <taxon>Bacillota</taxon>
        <taxon>Clostridia</taxon>
        <taxon>Monoglobales</taxon>
        <taxon>Monoglobaceae</taxon>
        <taxon>Monoglobus</taxon>
    </lineage>
</organism>
<dbReference type="Gene3D" id="1.10.260.40">
    <property type="entry name" value="lambda repressor-like DNA-binding domains"/>
    <property type="match status" value="1"/>
</dbReference>
<dbReference type="AlphaFoldDB" id="A0A2K9NYV4"/>
<name>A0A2K9NYV4_9FIRM</name>
<dbReference type="KEGG" id="mpec:B9O19_00035"/>
<proteinExistence type="predicted"/>
<dbReference type="Proteomes" id="UP000235589">
    <property type="component" value="Chromosome"/>
</dbReference>
<dbReference type="SUPFAM" id="SSF47413">
    <property type="entry name" value="lambda repressor-like DNA-binding domains"/>
    <property type="match status" value="1"/>
</dbReference>
<dbReference type="InterPro" id="IPR010982">
    <property type="entry name" value="Lambda_DNA-bd_dom_sf"/>
</dbReference>
<dbReference type="Pfam" id="PF01381">
    <property type="entry name" value="HTH_3"/>
    <property type="match status" value="1"/>
</dbReference>
<dbReference type="OrthoDB" id="1647070at2"/>
<reference evidence="2 3" key="1">
    <citation type="submission" date="2017-04" db="EMBL/GenBank/DDBJ databases">
        <title>Monoglobus pectinilyticus 14 draft genome.</title>
        <authorList>
            <person name="Kim C."/>
            <person name="Rosendale D.I."/>
            <person name="Kelly W.J."/>
            <person name="Tannock G.W."/>
            <person name="Patchett M.L."/>
            <person name="Jordens J.Z."/>
        </authorList>
    </citation>
    <scope>NUCLEOTIDE SEQUENCE [LARGE SCALE GENOMIC DNA]</scope>
    <source>
        <strain evidence="2 3">14</strain>
    </source>
</reference>
<evidence type="ECO:0000313" key="3">
    <source>
        <dbReference type="Proteomes" id="UP000235589"/>
    </source>
</evidence>
<evidence type="ECO:0000313" key="2">
    <source>
        <dbReference type="EMBL" id="AUO18222.1"/>
    </source>
</evidence>
<evidence type="ECO:0000259" key="1">
    <source>
        <dbReference type="PROSITE" id="PS50943"/>
    </source>
</evidence>